<comment type="caution">
    <text evidence="1">The sequence shown here is derived from an EMBL/GenBank/DDBJ whole genome shotgun (WGS) entry which is preliminary data.</text>
</comment>
<keyword evidence="2" id="KW-1185">Reference proteome</keyword>
<protein>
    <recommendedName>
        <fullName evidence="3">Transposase</fullName>
    </recommendedName>
</protein>
<dbReference type="EMBL" id="SLWS01000009">
    <property type="protein sequence ID" value="TCO54037.1"/>
    <property type="molecule type" value="Genomic_DNA"/>
</dbReference>
<name>A0A4R2J7D3_9PSEU</name>
<reference evidence="1 2" key="1">
    <citation type="submission" date="2019-03" db="EMBL/GenBank/DDBJ databases">
        <title>Genomic Encyclopedia of Type Strains, Phase IV (KMG-IV): sequencing the most valuable type-strain genomes for metagenomic binning, comparative biology and taxonomic classification.</title>
        <authorList>
            <person name="Goeker M."/>
        </authorList>
    </citation>
    <scope>NUCLEOTIDE SEQUENCE [LARGE SCALE GENOMIC DNA]</scope>
    <source>
        <strain evidence="1 2">DSM 45934</strain>
    </source>
</reference>
<organism evidence="1 2">
    <name type="scientific">Actinocrispum wychmicini</name>
    <dbReference type="NCBI Taxonomy" id="1213861"/>
    <lineage>
        <taxon>Bacteria</taxon>
        <taxon>Bacillati</taxon>
        <taxon>Actinomycetota</taxon>
        <taxon>Actinomycetes</taxon>
        <taxon>Pseudonocardiales</taxon>
        <taxon>Pseudonocardiaceae</taxon>
        <taxon>Actinocrispum</taxon>
    </lineage>
</organism>
<evidence type="ECO:0008006" key="3">
    <source>
        <dbReference type="Google" id="ProtNLM"/>
    </source>
</evidence>
<dbReference type="AlphaFoldDB" id="A0A4R2J7D3"/>
<accession>A0A4R2J7D3</accession>
<proteinExistence type="predicted"/>
<evidence type="ECO:0000313" key="1">
    <source>
        <dbReference type="EMBL" id="TCO54037.1"/>
    </source>
</evidence>
<sequence length="44" mass="5045">MEAWIESWNEDPKPFVWAQTADEILDNLASYCTRLSQLTNGSGR</sequence>
<gene>
    <name evidence="1" type="ORF">EV192_10917</name>
</gene>
<evidence type="ECO:0000313" key="2">
    <source>
        <dbReference type="Proteomes" id="UP000295680"/>
    </source>
</evidence>
<dbReference type="Proteomes" id="UP000295680">
    <property type="component" value="Unassembled WGS sequence"/>
</dbReference>